<dbReference type="InterPro" id="IPR006179">
    <property type="entry name" value="5_nucleotidase/apyrase"/>
</dbReference>
<dbReference type="AlphaFoldDB" id="A0A4V3HWT9"/>
<dbReference type="SUPFAM" id="SSF55816">
    <property type="entry name" value="5'-nucleotidase (syn. UDP-sugar hydrolase), C-terminal domain"/>
    <property type="match status" value="1"/>
</dbReference>
<dbReference type="InterPro" id="IPR036907">
    <property type="entry name" value="5'-Nucleotdase_C_sf"/>
</dbReference>
<name>A0A4V3HWT9_COLTR</name>
<dbReference type="EMBL" id="RYZW01000022">
    <property type="protein sequence ID" value="TDZ65185.1"/>
    <property type="molecule type" value="Genomic_DNA"/>
</dbReference>
<dbReference type="Gene3D" id="3.90.780.10">
    <property type="entry name" value="5'-Nucleotidase, C-terminal domain"/>
    <property type="match status" value="2"/>
</dbReference>
<dbReference type="Pfam" id="PF21953">
    <property type="entry name" value="NadN_nucleosid_C"/>
    <property type="match status" value="1"/>
</dbReference>
<dbReference type="PANTHER" id="PTHR11575">
    <property type="entry name" value="5'-NUCLEOTIDASE-RELATED"/>
    <property type="match status" value="1"/>
</dbReference>
<gene>
    <name evidence="4" type="ORF">CTRI78_v003542</name>
</gene>
<keyword evidence="5" id="KW-1185">Reference proteome</keyword>
<dbReference type="Gene3D" id="3.60.21.10">
    <property type="match status" value="1"/>
</dbReference>
<accession>A0A4V3HWT9</accession>
<dbReference type="SUPFAM" id="SSF56300">
    <property type="entry name" value="Metallo-dependent phosphatases"/>
    <property type="match status" value="1"/>
</dbReference>
<organism evidence="4 5">
    <name type="scientific">Colletotrichum trifolii</name>
    <dbReference type="NCBI Taxonomy" id="5466"/>
    <lineage>
        <taxon>Eukaryota</taxon>
        <taxon>Fungi</taxon>
        <taxon>Dikarya</taxon>
        <taxon>Ascomycota</taxon>
        <taxon>Pezizomycotina</taxon>
        <taxon>Sordariomycetes</taxon>
        <taxon>Hypocreomycetidae</taxon>
        <taxon>Glomerellales</taxon>
        <taxon>Glomerellaceae</taxon>
        <taxon>Colletotrichum</taxon>
        <taxon>Colletotrichum orbiculare species complex</taxon>
    </lineage>
</organism>
<dbReference type="GO" id="GO:0005829">
    <property type="term" value="C:cytosol"/>
    <property type="evidence" value="ECO:0007669"/>
    <property type="project" value="TreeGrafter"/>
</dbReference>
<dbReference type="InterPro" id="IPR045518">
    <property type="entry name" value="2EXR"/>
</dbReference>
<dbReference type="Proteomes" id="UP000295703">
    <property type="component" value="Unassembled WGS sequence"/>
</dbReference>
<evidence type="ECO:0000256" key="1">
    <source>
        <dbReference type="SAM" id="MobiDB-lite"/>
    </source>
</evidence>
<proteinExistence type="predicted"/>
<evidence type="ECO:0000259" key="2">
    <source>
        <dbReference type="Pfam" id="PF20150"/>
    </source>
</evidence>
<feature type="compositionally biased region" description="Low complexity" evidence="1">
    <location>
        <begin position="682"/>
        <end position="698"/>
    </location>
</feature>
<evidence type="ECO:0000313" key="4">
    <source>
        <dbReference type="EMBL" id="TDZ65185.1"/>
    </source>
</evidence>
<dbReference type="Pfam" id="PF20150">
    <property type="entry name" value="2EXR"/>
    <property type="match status" value="1"/>
</dbReference>
<comment type="caution">
    <text evidence="4">The sequence shown here is derived from an EMBL/GenBank/DDBJ whole genome shotgun (WGS) entry which is preliminary data.</text>
</comment>
<dbReference type="GO" id="GO:0009166">
    <property type="term" value="P:nucleotide catabolic process"/>
    <property type="evidence" value="ECO:0007669"/>
    <property type="project" value="InterPro"/>
</dbReference>
<evidence type="ECO:0000259" key="3">
    <source>
        <dbReference type="Pfam" id="PF21953"/>
    </source>
</evidence>
<protein>
    <submittedName>
        <fullName evidence="4">Secreted protein</fullName>
    </submittedName>
</protein>
<dbReference type="PANTHER" id="PTHR11575:SF22">
    <property type="entry name" value="ADL392WP"/>
    <property type="match status" value="1"/>
</dbReference>
<feature type="region of interest" description="Disordered" evidence="1">
    <location>
        <begin position="676"/>
        <end position="698"/>
    </location>
</feature>
<feature type="domain" description="Putative 5'-nucleotidase C-terminal" evidence="3">
    <location>
        <begin position="760"/>
        <end position="967"/>
    </location>
</feature>
<dbReference type="STRING" id="5466.A0A4V3HWT9"/>
<feature type="domain" description="2EXR" evidence="2">
    <location>
        <begin position="17"/>
        <end position="125"/>
    </location>
</feature>
<dbReference type="GO" id="GO:0016787">
    <property type="term" value="F:hydrolase activity"/>
    <property type="evidence" value="ECO:0007669"/>
    <property type="project" value="InterPro"/>
</dbReference>
<reference evidence="4 5" key="1">
    <citation type="submission" date="2018-12" db="EMBL/GenBank/DDBJ databases">
        <title>Genome sequence and assembly of Colletotrichum trifolii.</title>
        <authorList>
            <person name="Gan P."/>
            <person name="Shirasu K."/>
        </authorList>
    </citation>
    <scope>NUCLEOTIDE SEQUENCE [LARGE SCALE GENOMIC DNA]</scope>
    <source>
        <strain evidence="4 5">543-2</strain>
    </source>
</reference>
<dbReference type="InterPro" id="IPR029052">
    <property type="entry name" value="Metallo-depent_PP-like"/>
</dbReference>
<sequence length="1027" mass="115114">MSSIPSSPDLLPATSSFTQFPKLPPEIRRRIWELAIPTARVVELDAPYMPEVRWNLDCLQDRTYCDMRYTSRLNAGPLSLSGASREACHVAREDRYLSKERRADGFALETFNSLRCQQLDPTRDIVHLHWHSAYAEASTFDQDDVSPLQRLRECAELGVGVSIMADLLSSFWQYRPRRIGSIPCLSPSDVEIFRLLSSFKDAHVCLAMVNLHVPREQVARSSLFPTPIQLVDAFDHPTLEAMHQLLLAKRSANEEELGDTQAHSMFAQILDRESFQQRVRSWTDEVTHIWLWHRYTQSWSSIKNESHRVTAPPQTSWPSPPYFIRMTGRTWNRFHPWVKAEIDAMPKFKPVIMFRHCLKDCPQDSGRFRRLFPKHFYRAAVDAPRGPLAWGQLNFLHTTDTHGWLDGHIREQNYGADWGDFVSFVKHMRQKADDLDVDLLLVDTGDLHDGAGLSDATGVSSYANGTGVNGQISNPVFEKLDYDVLAIGNHELYISSIAYETFNQFAKNYGDRYLTSNVQIRNPSSGELEYIGKQYRYFTTPKGLRIMAFGVLFDFTGNSNASVVTPAATMVRQPWFLSAVNHTEPVDLFLVIGHNPVRPTQSSSTLRAVFDAIRAVRPDTPVQLFGGHTHIRDFAVYDDKSTALESGRYCETVGWLSLTGVKSDSYKGALYPEGVPHPSQKAAARTTKTASSSPASATGNSSLTYFRRYLDWNTLTFEYHAVGSQIKTFNTTKGVSVSNEITAYRKTLNLTTLYGCAPQTWCLSCAPFMSEGSIYSLLTTALAATVVAEERSATPRIIIANTGHIRFDLAQGPFDYDSSFIVSPFTDAFQYIPDVPWSYARQVLANLESGNFPSKRRRTLSSDSFAFGQSNPALATVDKCIDPPVTNDHFAKRSYAGGRIVRRQAVTPGYTTTDDFGSDGDDTIHTEIPTYDYPNFFQVNSSFPENGGVSEDTKIDLVFLDYIAGSVVSVLQSLGGNYTSEDVSYYLPSTFTTNSYLPEFAKNNAAWQENVPNCPVGLGIGYNTTIA</sequence>
<dbReference type="InterPro" id="IPR053828">
    <property type="entry name" value="Nucleosidase_C"/>
</dbReference>
<evidence type="ECO:0000313" key="5">
    <source>
        <dbReference type="Proteomes" id="UP000295703"/>
    </source>
</evidence>